<dbReference type="Proteomes" id="UP001497457">
    <property type="component" value="Chromosome 25rd"/>
</dbReference>
<name>A0ABC9BBV1_9POAL</name>
<reference evidence="3" key="1">
    <citation type="submission" date="2024-06" db="EMBL/GenBank/DDBJ databases">
        <authorList>
            <person name="Ryan C."/>
        </authorList>
    </citation>
    <scope>NUCLEOTIDE SEQUENCE [LARGE SCALE GENOMIC DNA]</scope>
</reference>
<dbReference type="PANTHER" id="PTHR44586">
    <property type="entry name" value="F-BOX DOMAIN CONTAINING PROTEIN, EXPRESSED"/>
    <property type="match status" value="1"/>
</dbReference>
<organism evidence="2 3">
    <name type="scientific">Urochloa decumbens</name>
    <dbReference type="NCBI Taxonomy" id="240449"/>
    <lineage>
        <taxon>Eukaryota</taxon>
        <taxon>Viridiplantae</taxon>
        <taxon>Streptophyta</taxon>
        <taxon>Embryophyta</taxon>
        <taxon>Tracheophyta</taxon>
        <taxon>Spermatophyta</taxon>
        <taxon>Magnoliopsida</taxon>
        <taxon>Liliopsida</taxon>
        <taxon>Poales</taxon>
        <taxon>Poaceae</taxon>
        <taxon>PACMAD clade</taxon>
        <taxon>Panicoideae</taxon>
        <taxon>Panicodae</taxon>
        <taxon>Paniceae</taxon>
        <taxon>Melinidinae</taxon>
        <taxon>Urochloa</taxon>
    </lineage>
</organism>
<keyword evidence="3" id="KW-1185">Reference proteome</keyword>
<sequence length="421" mass="46712">MGAGGAGGGIDAAETAIFPDWSRLPLDPLLVVMAALEAPDLVRSGAACSSWRAAYATVRRLRIPTAESPPCLFYPAAGGDPDASTILSPTTGASFRVRLPDPPLRRRSIHGSGHGWLVAADEASNLHLVNPLTGNPMYNVYLYESPSSTTPERLAYAASELRLYMYFKAVLSCSPCAGSACVVLLLHQSNGELSFARLGDEAWTWIGSDEYYEDEVWFDEGYRDAVYNKKDGLFYVLGCGADIITVDLKGNSPVVKRIMKDVTNFDDLTKYLVIAPWGDLLQVWRKTDYRSSTTPEVDEWTVFSDVLVLQDDSCHELYTKEIQLYKVDIDNQQLVRITSLGDYALFLGLNSTMILSTKDFPTFKADSAYLAHDNVADILTYTYSGKEIRVWNFRSGTLGDVDNVDSWRNWPVPIWITPSIY</sequence>
<evidence type="ECO:0000313" key="3">
    <source>
        <dbReference type="Proteomes" id="UP001497457"/>
    </source>
</evidence>
<dbReference type="InterPro" id="IPR036047">
    <property type="entry name" value="F-box-like_dom_sf"/>
</dbReference>
<feature type="domain" description="KIB1-4 beta-propeller" evidence="1">
    <location>
        <begin position="87"/>
        <end position="390"/>
    </location>
</feature>
<dbReference type="AlphaFoldDB" id="A0ABC9BBV1"/>
<protein>
    <recommendedName>
        <fullName evidence="1">KIB1-4 beta-propeller domain-containing protein</fullName>
    </recommendedName>
</protein>
<dbReference type="SUPFAM" id="SSF81383">
    <property type="entry name" value="F-box domain"/>
    <property type="match status" value="1"/>
</dbReference>
<dbReference type="EMBL" id="OZ075135">
    <property type="protein sequence ID" value="CAL4998747.1"/>
    <property type="molecule type" value="Genomic_DNA"/>
</dbReference>
<evidence type="ECO:0000313" key="2">
    <source>
        <dbReference type="EMBL" id="CAL4998747.1"/>
    </source>
</evidence>
<evidence type="ECO:0000259" key="1">
    <source>
        <dbReference type="Pfam" id="PF03478"/>
    </source>
</evidence>
<dbReference type="PANTHER" id="PTHR44586:SF23">
    <property type="entry name" value="F-BOX DOMAIN-CONTAINING PROTEIN"/>
    <property type="match status" value="1"/>
</dbReference>
<dbReference type="InterPro" id="IPR005174">
    <property type="entry name" value="KIB1-4_b-propeller"/>
</dbReference>
<reference evidence="2 3" key="2">
    <citation type="submission" date="2024-10" db="EMBL/GenBank/DDBJ databases">
        <authorList>
            <person name="Ryan C."/>
        </authorList>
    </citation>
    <scope>NUCLEOTIDE SEQUENCE [LARGE SCALE GENOMIC DNA]</scope>
</reference>
<dbReference type="Gene3D" id="1.20.1280.50">
    <property type="match status" value="1"/>
</dbReference>
<proteinExistence type="predicted"/>
<dbReference type="Pfam" id="PF03478">
    <property type="entry name" value="Beta-prop_KIB1-4"/>
    <property type="match status" value="1"/>
</dbReference>
<gene>
    <name evidence="2" type="ORF">URODEC1_LOCUS63971</name>
</gene>
<accession>A0ABC9BBV1</accession>